<dbReference type="GO" id="GO:0046872">
    <property type="term" value="F:metal ion binding"/>
    <property type="evidence" value="ECO:0007669"/>
    <property type="project" value="InterPro"/>
</dbReference>
<dbReference type="CDD" id="cd03677">
    <property type="entry name" value="MM_CoA_mutase_beta"/>
    <property type="match status" value="1"/>
</dbReference>
<evidence type="ECO:0000256" key="4">
    <source>
        <dbReference type="ARBA" id="ARBA00022628"/>
    </source>
</evidence>
<reference evidence="8" key="2">
    <citation type="submission" date="2020-09" db="EMBL/GenBank/DDBJ databases">
        <authorList>
            <person name="Sun Q."/>
            <person name="Zhou Y."/>
        </authorList>
    </citation>
    <scope>NUCLEOTIDE SEQUENCE</scope>
    <source>
        <strain evidence="8">CGMCC 1.15254</strain>
    </source>
</reference>
<evidence type="ECO:0000256" key="2">
    <source>
        <dbReference type="ARBA" id="ARBA00008465"/>
    </source>
</evidence>
<dbReference type="GO" id="GO:0004494">
    <property type="term" value="F:methylmalonyl-CoA mutase activity"/>
    <property type="evidence" value="ECO:0007669"/>
    <property type="project" value="UniProtKB-EC"/>
</dbReference>
<comment type="caution">
    <text evidence="8">The sequence shown here is derived from an EMBL/GenBank/DDBJ whole genome shotgun (WGS) entry which is preliminary data.</text>
</comment>
<keyword evidence="6" id="KW-0170">Cobalt</keyword>
<evidence type="ECO:0000256" key="3">
    <source>
        <dbReference type="ARBA" id="ARBA00012398"/>
    </source>
</evidence>
<dbReference type="GO" id="GO:0031419">
    <property type="term" value="F:cobalamin binding"/>
    <property type="evidence" value="ECO:0007669"/>
    <property type="project" value="UniProtKB-KW"/>
</dbReference>
<organism evidence="8 9">
    <name type="scientific">Terasakiella brassicae</name>
    <dbReference type="NCBI Taxonomy" id="1634917"/>
    <lineage>
        <taxon>Bacteria</taxon>
        <taxon>Pseudomonadati</taxon>
        <taxon>Pseudomonadota</taxon>
        <taxon>Alphaproteobacteria</taxon>
        <taxon>Rhodospirillales</taxon>
        <taxon>Terasakiellaceae</taxon>
        <taxon>Terasakiella</taxon>
    </lineage>
</organism>
<dbReference type="PROSITE" id="PS00544">
    <property type="entry name" value="METMALONYL_COA_MUTASE"/>
    <property type="match status" value="1"/>
</dbReference>
<dbReference type="PANTHER" id="PTHR48101:SF4">
    <property type="entry name" value="METHYLMALONYL-COA MUTASE, MITOCHONDRIAL"/>
    <property type="match status" value="1"/>
</dbReference>
<dbReference type="Proteomes" id="UP000632498">
    <property type="component" value="Unassembled WGS sequence"/>
</dbReference>
<comment type="cofactor">
    <cofactor evidence="1">
        <name>adenosylcob(III)alamin</name>
        <dbReference type="ChEBI" id="CHEBI:18408"/>
    </cofactor>
</comment>
<gene>
    <name evidence="8" type="ORF">GCM10011332_20340</name>
</gene>
<proteinExistence type="inferred from homology"/>
<dbReference type="EMBL" id="BMHV01000013">
    <property type="protein sequence ID" value="GGF66222.1"/>
    <property type="molecule type" value="Genomic_DNA"/>
</dbReference>
<dbReference type="Pfam" id="PF01642">
    <property type="entry name" value="MM_CoA_mutase"/>
    <property type="match status" value="1"/>
</dbReference>
<dbReference type="PANTHER" id="PTHR48101">
    <property type="entry name" value="METHYLMALONYL-COA MUTASE, MITOCHONDRIAL-RELATED"/>
    <property type="match status" value="1"/>
</dbReference>
<evidence type="ECO:0000256" key="6">
    <source>
        <dbReference type="ARBA" id="ARBA00023285"/>
    </source>
</evidence>
<keyword evidence="4" id="KW-0846">Cobalamin</keyword>
<sequence length="656" mass="69134">MSEERLALAAEFPATSVEAWKESLEKVLKGAPFEKKMVVKTYDGIDIQPLYTKADWNADGNPSGFPGSAPFTRGNSAVGRSVDGWDIRQIHAHADKSVANDQILEDLERGVTSIILQFDEAARAGKNGTDAPDLAGRGGIMIYSKEDLADVLDGVLLDLATVSLEAGAQGAAAASLLKALWADKNIANDKAMGAFNLDPLGTLAATGTLPTSVEDALADMANLAKETAANYPKVTSVKVDTSAYYGAGATETQDLAIALATGVAYLRAMVDAGLSVDEAARQITFSFANGADIFTGIAKLRAARFLWAQVIKASGGSAEAQGMKLHAVTAARAMSKRDPWVNMLRTTATCFAGAIGGADAITVLPFDYHCGVADNFARRIARNTQIVLQEESSLNKVIDPAGGSWFIENLSEQYVKKAWELFQDIENRGGMAAVLADGSIQSQIAEVWQARLKNIAKRKDAVTGVSEYPNIMEDAVVRSTPDYAALIAKINKADITIASLATQGNATTITALPAHRLAEGFEKLRDAADAYKAANGDFPKIFSANMGAIAKHTARATFAKNFFEAGGVQAVTNNGFANVDDAVAAFKDSQAEVAVLCGSDDQYEELAARFATALKAAGAKKVFLAGRGEFDGVDAAIGMGSDVLATLQDLHTVLGV</sequence>
<evidence type="ECO:0000313" key="9">
    <source>
        <dbReference type="Proteomes" id="UP000632498"/>
    </source>
</evidence>
<evidence type="ECO:0000259" key="7">
    <source>
        <dbReference type="Pfam" id="PF01642"/>
    </source>
</evidence>
<dbReference type="AlphaFoldDB" id="A0A917C3G0"/>
<dbReference type="Gene3D" id="3.20.20.240">
    <property type="entry name" value="Methylmalonyl-CoA mutase"/>
    <property type="match status" value="1"/>
</dbReference>
<dbReference type="SUPFAM" id="SSF52242">
    <property type="entry name" value="Cobalamin (vitamin B12)-binding domain"/>
    <property type="match status" value="1"/>
</dbReference>
<evidence type="ECO:0000256" key="1">
    <source>
        <dbReference type="ARBA" id="ARBA00001922"/>
    </source>
</evidence>
<keyword evidence="5" id="KW-0413">Isomerase</keyword>
<dbReference type="InterPro" id="IPR058549">
    <property type="entry name" value="MeMalonylCoA_mutase_a/b_site"/>
</dbReference>
<dbReference type="InterPro" id="IPR036724">
    <property type="entry name" value="Cobalamin-bd_sf"/>
</dbReference>
<dbReference type="EC" id="5.4.99.2" evidence="3"/>
<name>A0A917C3G0_9PROT</name>
<evidence type="ECO:0000256" key="5">
    <source>
        <dbReference type="ARBA" id="ARBA00023235"/>
    </source>
</evidence>
<dbReference type="Gene3D" id="3.40.50.280">
    <property type="entry name" value="Cobalamin-binding domain"/>
    <property type="match status" value="1"/>
</dbReference>
<keyword evidence="9" id="KW-1185">Reference proteome</keyword>
<dbReference type="InterPro" id="IPR006099">
    <property type="entry name" value="MeMalonylCoA_mutase_a/b_cat"/>
</dbReference>
<dbReference type="InterPro" id="IPR016176">
    <property type="entry name" value="Cbl-dep_enz_cat"/>
</dbReference>
<protein>
    <recommendedName>
        <fullName evidence="3">methylmalonyl-CoA mutase</fullName>
        <ecNumber evidence="3">5.4.99.2</ecNumber>
    </recommendedName>
</protein>
<feature type="domain" description="Methylmalonyl-CoA mutase alpha/beta chain catalytic" evidence="7">
    <location>
        <begin position="40"/>
        <end position="512"/>
    </location>
</feature>
<accession>A0A917C3G0</accession>
<evidence type="ECO:0000313" key="8">
    <source>
        <dbReference type="EMBL" id="GGF66222.1"/>
    </source>
</evidence>
<comment type="similarity">
    <text evidence="2">Belongs to the methylmalonyl-CoA mutase family.</text>
</comment>
<dbReference type="RefSeq" id="WP_188664491.1">
    <property type="nucleotide sequence ID" value="NZ_BMHV01000013.1"/>
</dbReference>
<dbReference type="GO" id="GO:0019678">
    <property type="term" value="P:propionate metabolic process, methylmalonyl pathway"/>
    <property type="evidence" value="ECO:0007669"/>
    <property type="project" value="TreeGrafter"/>
</dbReference>
<dbReference type="SUPFAM" id="SSF51703">
    <property type="entry name" value="Cobalamin (vitamin B12)-dependent enzymes"/>
    <property type="match status" value="1"/>
</dbReference>
<reference evidence="8" key="1">
    <citation type="journal article" date="2014" name="Int. J. Syst. Evol. Microbiol.">
        <title>Complete genome sequence of Corynebacterium casei LMG S-19264T (=DSM 44701T), isolated from a smear-ripened cheese.</title>
        <authorList>
            <consortium name="US DOE Joint Genome Institute (JGI-PGF)"/>
            <person name="Walter F."/>
            <person name="Albersmeier A."/>
            <person name="Kalinowski J."/>
            <person name="Ruckert C."/>
        </authorList>
    </citation>
    <scope>NUCLEOTIDE SEQUENCE</scope>
    <source>
        <strain evidence="8">CGMCC 1.15254</strain>
    </source>
</reference>
<dbReference type="GO" id="GO:0005737">
    <property type="term" value="C:cytoplasm"/>
    <property type="evidence" value="ECO:0007669"/>
    <property type="project" value="TreeGrafter"/>
</dbReference>